<feature type="compositionally biased region" description="Polar residues" evidence="1">
    <location>
        <begin position="54"/>
        <end position="63"/>
    </location>
</feature>
<accession>A0ABV8UK84</accession>
<gene>
    <name evidence="2" type="ORF">ACFOW6_06420</name>
</gene>
<protein>
    <recommendedName>
        <fullName evidence="4">YbjN domain-containing protein</fullName>
    </recommendedName>
</protein>
<evidence type="ECO:0008006" key="4">
    <source>
        <dbReference type="Google" id="ProtNLM"/>
    </source>
</evidence>
<feature type="region of interest" description="Disordered" evidence="1">
    <location>
        <begin position="46"/>
        <end position="67"/>
    </location>
</feature>
<proteinExistence type="predicted"/>
<evidence type="ECO:0000313" key="2">
    <source>
        <dbReference type="EMBL" id="MFC4351177.1"/>
    </source>
</evidence>
<name>A0ABV8UK84_9PROT</name>
<organism evidence="2 3">
    <name type="scientific">Fodinicurvata halophila</name>
    <dbReference type="NCBI Taxonomy" id="1419723"/>
    <lineage>
        <taxon>Bacteria</taxon>
        <taxon>Pseudomonadati</taxon>
        <taxon>Pseudomonadota</taxon>
        <taxon>Alphaproteobacteria</taxon>
        <taxon>Rhodospirillales</taxon>
        <taxon>Rhodovibrionaceae</taxon>
        <taxon>Fodinicurvata</taxon>
    </lineage>
</organism>
<dbReference type="EMBL" id="JBHSCW010000003">
    <property type="protein sequence ID" value="MFC4351177.1"/>
    <property type="molecule type" value="Genomic_DNA"/>
</dbReference>
<evidence type="ECO:0000256" key="1">
    <source>
        <dbReference type="SAM" id="MobiDB-lite"/>
    </source>
</evidence>
<keyword evidence="3" id="KW-1185">Reference proteome</keyword>
<dbReference type="Proteomes" id="UP001595799">
    <property type="component" value="Unassembled WGS sequence"/>
</dbReference>
<reference evidence="3" key="1">
    <citation type="journal article" date="2019" name="Int. J. Syst. Evol. Microbiol.">
        <title>The Global Catalogue of Microorganisms (GCM) 10K type strain sequencing project: providing services to taxonomists for standard genome sequencing and annotation.</title>
        <authorList>
            <consortium name="The Broad Institute Genomics Platform"/>
            <consortium name="The Broad Institute Genome Sequencing Center for Infectious Disease"/>
            <person name="Wu L."/>
            <person name="Ma J."/>
        </authorList>
    </citation>
    <scope>NUCLEOTIDE SEQUENCE [LARGE SCALE GENOMIC DNA]</scope>
    <source>
        <strain evidence="3">CECT 8472</strain>
    </source>
</reference>
<comment type="caution">
    <text evidence="2">The sequence shown here is derived from an EMBL/GenBank/DDBJ whole genome shotgun (WGS) entry which is preliminary data.</text>
</comment>
<evidence type="ECO:0000313" key="3">
    <source>
        <dbReference type="Proteomes" id="UP001595799"/>
    </source>
</evidence>
<dbReference type="RefSeq" id="WP_382421516.1">
    <property type="nucleotide sequence ID" value="NZ_JBHSCW010000003.1"/>
</dbReference>
<sequence length="226" mass="24805">MVEPPSPKEAFQPLNRTIQQTELSETAPFNAVLNRLLPDCRDPTDSCESHAMASESSVRQTVDSDYDQQSEDAKVSLALEISRDEELPLQLHHVELSESGEIRRRRKGADLTFSFVHRGMPFACECKTTDDPVLKIVGELGKLPFTAESAKARRFLKHLAIATGGLSKGHFAIIDDQDVRLLAEVVPPQGLTPVSIIAALSAVLLEFKPFFDLAEEALAPGKTASR</sequence>